<sequence>MLAIGQEMGMDNGVSPTGLRKEEIVFRIVSKSPSKDNLVGSGILEVMGQDYGFL</sequence>
<gene>
    <name evidence="1" type="ORF">METZ01_LOCUS153725</name>
</gene>
<evidence type="ECO:0000313" key="1">
    <source>
        <dbReference type="EMBL" id="SVB00871.1"/>
    </source>
</evidence>
<feature type="non-terminal residue" evidence="1">
    <location>
        <position position="54"/>
    </location>
</feature>
<accession>A0A382AHU8</accession>
<organism evidence="1">
    <name type="scientific">marine metagenome</name>
    <dbReference type="NCBI Taxonomy" id="408172"/>
    <lineage>
        <taxon>unclassified sequences</taxon>
        <taxon>metagenomes</taxon>
        <taxon>ecological metagenomes</taxon>
    </lineage>
</organism>
<name>A0A382AHU8_9ZZZZ</name>
<reference evidence="1" key="1">
    <citation type="submission" date="2018-05" db="EMBL/GenBank/DDBJ databases">
        <authorList>
            <person name="Lanie J.A."/>
            <person name="Ng W.-L."/>
            <person name="Kazmierczak K.M."/>
            <person name="Andrzejewski T.M."/>
            <person name="Davidsen T.M."/>
            <person name="Wayne K.J."/>
            <person name="Tettelin H."/>
            <person name="Glass J.I."/>
            <person name="Rusch D."/>
            <person name="Podicherti R."/>
            <person name="Tsui H.-C.T."/>
            <person name="Winkler M.E."/>
        </authorList>
    </citation>
    <scope>NUCLEOTIDE SEQUENCE</scope>
</reference>
<proteinExistence type="predicted"/>
<dbReference type="AlphaFoldDB" id="A0A382AHU8"/>
<dbReference type="Gene3D" id="2.40.50.140">
    <property type="entry name" value="Nucleic acid-binding proteins"/>
    <property type="match status" value="1"/>
</dbReference>
<protein>
    <submittedName>
        <fullName evidence="1">Uncharacterized protein</fullName>
    </submittedName>
</protein>
<dbReference type="EMBL" id="UINC01025385">
    <property type="protein sequence ID" value="SVB00871.1"/>
    <property type="molecule type" value="Genomic_DNA"/>
</dbReference>
<dbReference type="InterPro" id="IPR012340">
    <property type="entry name" value="NA-bd_OB-fold"/>
</dbReference>